<sequence>MKDPLFGISNVPREEIDPSLKGTEEGKELVLGNVGYSEVFKTILKSQPITDPGLRHLSLLTLHDSAYGIGGCTFSKYETDTGTDPSLYPMDMKDCYNLCGDGSLLQQVADDFVLSDVYKYTGMSLGDWLNTTRVEQNIIKTAIGRKKNIEIEVSESINNEIANAKERKKNT</sequence>
<evidence type="ECO:0000313" key="1">
    <source>
        <dbReference type="EMBL" id="DAE00374.1"/>
    </source>
</evidence>
<proteinExistence type="predicted"/>
<reference evidence="1" key="1">
    <citation type="journal article" date="2021" name="Proc. Natl. Acad. Sci. U.S.A.">
        <title>A Catalog of Tens of Thousands of Viruses from Human Metagenomes Reveals Hidden Associations with Chronic Diseases.</title>
        <authorList>
            <person name="Tisza M.J."/>
            <person name="Buck C.B."/>
        </authorList>
    </citation>
    <scope>NUCLEOTIDE SEQUENCE</scope>
    <source>
        <strain evidence="1">CtLnO19</strain>
    </source>
</reference>
<dbReference type="EMBL" id="BK015301">
    <property type="protein sequence ID" value="DAE00374.1"/>
    <property type="molecule type" value="Genomic_DNA"/>
</dbReference>
<name>A0A8S5NZW6_9CAUD</name>
<protein>
    <submittedName>
        <fullName evidence="1">Uncharacterized protein</fullName>
    </submittedName>
</protein>
<accession>A0A8S5NZW6</accession>
<organism evidence="1">
    <name type="scientific">Myoviridae sp. ctLnO19</name>
    <dbReference type="NCBI Taxonomy" id="2825085"/>
    <lineage>
        <taxon>Viruses</taxon>
        <taxon>Duplodnaviria</taxon>
        <taxon>Heunggongvirae</taxon>
        <taxon>Uroviricota</taxon>
        <taxon>Caudoviricetes</taxon>
    </lineage>
</organism>